<reference evidence="3 4" key="1">
    <citation type="submission" date="2018-10" db="EMBL/GenBank/DDBJ databases">
        <title>Genome assembly for a Yunnan-Guizhou Plateau 3E fish, Anabarilius grahami (Regan), and its evolutionary and genetic applications.</title>
        <authorList>
            <person name="Jiang W."/>
        </authorList>
    </citation>
    <scope>NUCLEOTIDE SEQUENCE [LARGE SCALE GENOMIC DNA]</scope>
    <source>
        <strain evidence="3">AG-KIZ</strain>
        <tissue evidence="3">Muscle</tissue>
    </source>
</reference>
<feature type="compositionally biased region" description="Low complexity" evidence="1">
    <location>
        <begin position="17"/>
        <end position="27"/>
    </location>
</feature>
<feature type="chain" id="PRO_5018162970" evidence="2">
    <location>
        <begin position="22"/>
        <end position="146"/>
    </location>
</feature>
<feature type="region of interest" description="Disordered" evidence="1">
    <location>
        <begin position="17"/>
        <end position="59"/>
    </location>
</feature>
<evidence type="ECO:0000256" key="1">
    <source>
        <dbReference type="SAM" id="MobiDB-lite"/>
    </source>
</evidence>
<organism evidence="3 4">
    <name type="scientific">Anabarilius grahami</name>
    <name type="common">Kanglang fish</name>
    <name type="synonym">Barilius grahami</name>
    <dbReference type="NCBI Taxonomy" id="495550"/>
    <lineage>
        <taxon>Eukaryota</taxon>
        <taxon>Metazoa</taxon>
        <taxon>Chordata</taxon>
        <taxon>Craniata</taxon>
        <taxon>Vertebrata</taxon>
        <taxon>Euteleostomi</taxon>
        <taxon>Actinopterygii</taxon>
        <taxon>Neopterygii</taxon>
        <taxon>Teleostei</taxon>
        <taxon>Ostariophysi</taxon>
        <taxon>Cypriniformes</taxon>
        <taxon>Xenocyprididae</taxon>
        <taxon>Xenocypridinae</taxon>
        <taxon>Xenocypridinae incertae sedis</taxon>
        <taxon>Anabarilius</taxon>
    </lineage>
</organism>
<comment type="caution">
    <text evidence="3">The sequence shown here is derived from an EMBL/GenBank/DDBJ whole genome shotgun (WGS) entry which is preliminary data.</text>
</comment>
<dbReference type="AlphaFoldDB" id="A0A3N0YGX1"/>
<dbReference type="EMBL" id="RJVU01042594">
    <property type="protein sequence ID" value="ROL45344.1"/>
    <property type="molecule type" value="Genomic_DNA"/>
</dbReference>
<evidence type="ECO:0000313" key="4">
    <source>
        <dbReference type="Proteomes" id="UP000281406"/>
    </source>
</evidence>
<gene>
    <name evidence="3" type="ORF">DPX16_4685</name>
</gene>
<accession>A0A3N0YGX1</accession>
<protein>
    <submittedName>
        <fullName evidence="3">Uncharacterized protein</fullName>
    </submittedName>
</protein>
<evidence type="ECO:0000256" key="2">
    <source>
        <dbReference type="SAM" id="SignalP"/>
    </source>
</evidence>
<keyword evidence="4" id="KW-1185">Reference proteome</keyword>
<name>A0A3N0YGX1_ANAGA</name>
<feature type="signal peptide" evidence="2">
    <location>
        <begin position="1"/>
        <end position="21"/>
    </location>
</feature>
<sequence length="146" mass="15784">MCVEVTLLTIVMSSLLSPSSSQSSASPPALPLHEDCSPATYPETQVKQPSAAPVIEDPAAPPLASDALVPSRRGLHTSARLAILVELTEPWAERMEAAYEQKRERHADLSAMMTYLSSQQDGLRSFFEKEGCEGCAPLVAVRILTF</sequence>
<dbReference type="Proteomes" id="UP000281406">
    <property type="component" value="Unassembled WGS sequence"/>
</dbReference>
<keyword evidence="2" id="KW-0732">Signal</keyword>
<proteinExistence type="predicted"/>
<evidence type="ECO:0000313" key="3">
    <source>
        <dbReference type="EMBL" id="ROL45344.1"/>
    </source>
</evidence>